<sequence length="584" mass="65909">MGECSEAVQDSYASGVTLGKEYIPPSQVPSQFDLSPLGNLGTTPPDPSFIDESVGTGAARRSLPPNASANLTSAVSDNLAYVGEFAVLPNHRPLPSEASIVVGSFSRTVEEQTVATTEADYLPPQSMIVALTGTYFKYLYHRMPVVDRQDVVPTCHSTLLLQSLCLAGSILRHPKSTTSLVESEKYYSRAKALFYTNHERDPITILKALCLLALWNVTPPAVITIDNSWNWLGLAIRLSFQMGLHRESTYSQRSTPGCARRIGWFLYAHDKLQAACFGRPQMIKSQDFDLDPPRVTDFEDAQMEQARLFILYAKLTTILEKMLPLHHRGVSTGPDEALSVLSDLKNWVAIIPPDIRLFDERGNRIYERGFYEILTWYFTCIITFFHVHGRLFHPSATFTITLVASSCMIRLYQEMDYRDDINYLMSINNWSMMVAALPQLSSIRNENITINPGDENRRRDPLELEELDILLGVLAQRTLKFPGARAIVERILRCKAEILSHGGSLNQLPGLEDTRRASWDPIWREYTPMPRVHELFPFDQQLSPRIELLSTMETENSTNGLFEGFTDWSIESLLNLDTLNSFVS</sequence>
<feature type="domain" description="Xylanolytic transcriptional activator regulatory" evidence="7">
    <location>
        <begin position="228"/>
        <end position="299"/>
    </location>
</feature>
<reference evidence="8" key="1">
    <citation type="submission" date="2022-12" db="EMBL/GenBank/DDBJ databases">
        <authorList>
            <person name="Petersen C."/>
        </authorList>
    </citation>
    <scope>NUCLEOTIDE SEQUENCE</scope>
    <source>
        <strain evidence="8">IBT 15544</strain>
    </source>
</reference>
<dbReference type="RefSeq" id="XP_058313943.1">
    <property type="nucleotide sequence ID" value="XM_058448532.1"/>
</dbReference>
<keyword evidence="5" id="KW-0539">Nucleus</keyword>
<keyword evidence="4" id="KW-0804">Transcription</keyword>
<protein>
    <recommendedName>
        <fullName evidence="7">Xylanolytic transcriptional activator regulatory domain-containing protein</fullName>
    </recommendedName>
</protein>
<evidence type="ECO:0000256" key="5">
    <source>
        <dbReference type="ARBA" id="ARBA00023242"/>
    </source>
</evidence>
<dbReference type="GO" id="GO:0003677">
    <property type="term" value="F:DNA binding"/>
    <property type="evidence" value="ECO:0007669"/>
    <property type="project" value="UniProtKB-KW"/>
</dbReference>
<dbReference type="GO" id="GO:0006351">
    <property type="term" value="P:DNA-templated transcription"/>
    <property type="evidence" value="ECO:0007669"/>
    <property type="project" value="InterPro"/>
</dbReference>
<keyword evidence="2" id="KW-0805">Transcription regulation</keyword>
<dbReference type="SMART" id="SM00906">
    <property type="entry name" value="Fungal_trans"/>
    <property type="match status" value="1"/>
</dbReference>
<proteinExistence type="predicted"/>
<dbReference type="Pfam" id="PF04082">
    <property type="entry name" value="Fungal_trans"/>
    <property type="match status" value="1"/>
</dbReference>
<evidence type="ECO:0000313" key="8">
    <source>
        <dbReference type="EMBL" id="KAJ5219370.1"/>
    </source>
</evidence>
<dbReference type="AlphaFoldDB" id="A0A9W9NG58"/>
<dbReference type="EMBL" id="JAPQKR010000004">
    <property type="protein sequence ID" value="KAJ5219370.1"/>
    <property type="molecule type" value="Genomic_DNA"/>
</dbReference>
<evidence type="ECO:0000256" key="4">
    <source>
        <dbReference type="ARBA" id="ARBA00023163"/>
    </source>
</evidence>
<dbReference type="Proteomes" id="UP001150904">
    <property type="component" value="Unassembled WGS sequence"/>
</dbReference>
<accession>A0A9W9NG58</accession>
<comment type="caution">
    <text evidence="8">The sequence shown here is derived from an EMBL/GenBank/DDBJ whole genome shotgun (WGS) entry which is preliminary data.</text>
</comment>
<organism evidence="8 9">
    <name type="scientific">Penicillium cinerascens</name>
    <dbReference type="NCBI Taxonomy" id="70096"/>
    <lineage>
        <taxon>Eukaryota</taxon>
        <taxon>Fungi</taxon>
        <taxon>Dikarya</taxon>
        <taxon>Ascomycota</taxon>
        <taxon>Pezizomycotina</taxon>
        <taxon>Eurotiomycetes</taxon>
        <taxon>Eurotiomycetidae</taxon>
        <taxon>Eurotiales</taxon>
        <taxon>Aspergillaceae</taxon>
        <taxon>Penicillium</taxon>
    </lineage>
</organism>
<evidence type="ECO:0000259" key="7">
    <source>
        <dbReference type="SMART" id="SM00906"/>
    </source>
</evidence>
<evidence type="ECO:0000256" key="1">
    <source>
        <dbReference type="ARBA" id="ARBA00022833"/>
    </source>
</evidence>
<evidence type="ECO:0000256" key="6">
    <source>
        <dbReference type="SAM" id="MobiDB-lite"/>
    </source>
</evidence>
<dbReference type="GeneID" id="83175832"/>
<dbReference type="PANTHER" id="PTHR47171:SF5">
    <property type="entry name" value="ZN(II)2CYS6 TRANSCRIPTION FACTOR (EUROFUNG)"/>
    <property type="match status" value="1"/>
</dbReference>
<feature type="region of interest" description="Disordered" evidence="6">
    <location>
        <begin position="31"/>
        <end position="62"/>
    </location>
</feature>
<keyword evidence="3" id="KW-0238">DNA-binding</keyword>
<dbReference type="OrthoDB" id="39175at2759"/>
<reference evidence="8" key="2">
    <citation type="journal article" date="2023" name="IMA Fungus">
        <title>Comparative genomic study of the Penicillium genus elucidates a diverse pangenome and 15 lateral gene transfer events.</title>
        <authorList>
            <person name="Petersen C."/>
            <person name="Sorensen T."/>
            <person name="Nielsen M.R."/>
            <person name="Sondergaard T.E."/>
            <person name="Sorensen J.L."/>
            <person name="Fitzpatrick D.A."/>
            <person name="Frisvad J.C."/>
            <person name="Nielsen K.L."/>
        </authorList>
    </citation>
    <scope>NUCLEOTIDE SEQUENCE</scope>
    <source>
        <strain evidence="8">IBT 15544</strain>
    </source>
</reference>
<dbReference type="GO" id="GO:0008270">
    <property type="term" value="F:zinc ion binding"/>
    <property type="evidence" value="ECO:0007669"/>
    <property type="project" value="InterPro"/>
</dbReference>
<gene>
    <name evidence="8" type="ORF">N7498_001469</name>
</gene>
<dbReference type="InterPro" id="IPR052073">
    <property type="entry name" value="Amide_Lactam_Regulators"/>
</dbReference>
<dbReference type="InterPro" id="IPR007219">
    <property type="entry name" value="XnlR_reg_dom"/>
</dbReference>
<dbReference type="PANTHER" id="PTHR47171">
    <property type="entry name" value="FARA-RELATED"/>
    <property type="match status" value="1"/>
</dbReference>
<keyword evidence="9" id="KW-1185">Reference proteome</keyword>
<dbReference type="CDD" id="cd12148">
    <property type="entry name" value="fungal_TF_MHR"/>
    <property type="match status" value="1"/>
</dbReference>
<evidence type="ECO:0000256" key="2">
    <source>
        <dbReference type="ARBA" id="ARBA00023015"/>
    </source>
</evidence>
<evidence type="ECO:0000256" key="3">
    <source>
        <dbReference type="ARBA" id="ARBA00023125"/>
    </source>
</evidence>
<name>A0A9W9NG58_9EURO</name>
<evidence type="ECO:0000313" key="9">
    <source>
        <dbReference type="Proteomes" id="UP001150904"/>
    </source>
</evidence>
<keyword evidence="1" id="KW-0862">Zinc</keyword>